<dbReference type="EMBL" id="JAQMLU010000009">
    <property type="protein sequence ID" value="MDB8750142.1"/>
    <property type="molecule type" value="Genomic_DNA"/>
</dbReference>
<name>A0AAW6DX07_9FIRM</name>
<gene>
    <name evidence="1" type="ORF">PNV70_03800</name>
    <name evidence="2" type="ORF">PNW00_06735</name>
</gene>
<dbReference type="AlphaFoldDB" id="A0AAW6DX07"/>
<dbReference type="GO" id="GO:0006355">
    <property type="term" value="P:regulation of DNA-templated transcription"/>
    <property type="evidence" value="ECO:0007669"/>
    <property type="project" value="InterPro"/>
</dbReference>
<organism evidence="1 3">
    <name type="scientific">Ruminococcus bicirculans</name>
    <name type="common">ex Wegman et al. 2014</name>
    <dbReference type="NCBI Taxonomy" id="1160721"/>
    <lineage>
        <taxon>Bacteria</taxon>
        <taxon>Bacillati</taxon>
        <taxon>Bacillota</taxon>
        <taxon>Clostridia</taxon>
        <taxon>Eubacteriales</taxon>
        <taxon>Oscillospiraceae</taxon>
        <taxon>Ruminococcus</taxon>
    </lineage>
</organism>
<dbReference type="Gene3D" id="1.10.1220.10">
    <property type="entry name" value="Met repressor-like"/>
    <property type="match status" value="1"/>
</dbReference>
<reference evidence="1" key="1">
    <citation type="submission" date="2023-01" db="EMBL/GenBank/DDBJ databases">
        <title>Human gut microbiome strain richness.</title>
        <authorList>
            <person name="Chen-Liaw A."/>
        </authorList>
    </citation>
    <scope>NUCLEOTIDE SEQUENCE</scope>
    <source>
        <strain evidence="2">D43st1_D9_D43t1_170807</strain>
        <strain evidence="1">D59st1_B8_D59t2_181005</strain>
    </source>
</reference>
<sequence>MAIIKTSFTLRLNLIDHAKIKKIAESQNRSMTNMIETLVKEKIKEYEKENGEIELTDEDIIGE</sequence>
<dbReference type="SUPFAM" id="SSF47598">
    <property type="entry name" value="Ribbon-helix-helix"/>
    <property type="match status" value="1"/>
</dbReference>
<dbReference type="InterPro" id="IPR013321">
    <property type="entry name" value="Arc_rbn_hlx_hlx"/>
</dbReference>
<proteinExistence type="predicted"/>
<accession>A0AAW6DX07</accession>
<evidence type="ECO:0000313" key="3">
    <source>
        <dbReference type="Proteomes" id="UP001211421"/>
    </source>
</evidence>
<protein>
    <recommendedName>
        <fullName evidence="4">Ribbon-helix-helix protein CopG domain-containing protein</fullName>
    </recommendedName>
</protein>
<dbReference type="RefSeq" id="WP_173550964.1">
    <property type="nucleotide sequence ID" value="NZ_CAKVTF010000009.1"/>
</dbReference>
<comment type="caution">
    <text evidence="1">The sequence shown here is derived from an EMBL/GenBank/DDBJ whole genome shotgun (WGS) entry which is preliminary data.</text>
</comment>
<dbReference type="EMBL" id="JAQMLS010000002">
    <property type="protein sequence ID" value="MDB8741191.1"/>
    <property type="molecule type" value="Genomic_DNA"/>
</dbReference>
<evidence type="ECO:0000313" key="2">
    <source>
        <dbReference type="EMBL" id="MDB8750142.1"/>
    </source>
</evidence>
<dbReference type="Proteomes" id="UP001213042">
    <property type="component" value="Unassembled WGS sequence"/>
</dbReference>
<dbReference type="Proteomes" id="UP001211421">
    <property type="component" value="Unassembled WGS sequence"/>
</dbReference>
<dbReference type="InterPro" id="IPR010985">
    <property type="entry name" value="Ribbon_hlx_hlx"/>
</dbReference>
<evidence type="ECO:0008006" key="4">
    <source>
        <dbReference type="Google" id="ProtNLM"/>
    </source>
</evidence>
<evidence type="ECO:0000313" key="1">
    <source>
        <dbReference type="EMBL" id="MDB8741191.1"/>
    </source>
</evidence>